<feature type="compositionally biased region" description="Polar residues" evidence="4">
    <location>
        <begin position="621"/>
        <end position="634"/>
    </location>
</feature>
<dbReference type="PANTHER" id="PTHR44835">
    <property type="entry name" value="UDP-N-ACETYLGLUCOSAMINE--PEPTIDE N-ACETYLGLUCOSAMINYLTRANSFERASE SPINDLY-RELATED"/>
    <property type="match status" value="1"/>
</dbReference>
<dbReference type="VEuPathDB" id="FungiDB:PYU1_G006792"/>
<reference evidence="8" key="2">
    <citation type="submission" date="2010-04" db="EMBL/GenBank/DDBJ databases">
        <authorList>
            <person name="Buell R."/>
            <person name="Hamilton J."/>
            <person name="Hostetler J."/>
        </authorList>
    </citation>
    <scope>NUCLEOTIDE SEQUENCE [LARGE SCALE GENOMIC DNA]</scope>
    <source>
        <strain evidence="8">DAOM:BR144</strain>
    </source>
</reference>
<accession>K3WPB4</accession>
<evidence type="ECO:0000313" key="7">
    <source>
        <dbReference type="EnsemblProtists" id="PYU1_T006806"/>
    </source>
</evidence>
<dbReference type="PANTHER" id="PTHR44835:SF1">
    <property type="entry name" value="PROTEIN O-GLCNAC TRANSFERASE"/>
    <property type="match status" value="1"/>
</dbReference>
<dbReference type="GO" id="GO:0016757">
    <property type="term" value="F:glycosyltransferase activity"/>
    <property type="evidence" value="ECO:0007669"/>
    <property type="project" value="UniProtKB-KW"/>
</dbReference>
<keyword evidence="5" id="KW-0472">Membrane</keyword>
<keyword evidence="8" id="KW-1185">Reference proteome</keyword>
<proteinExistence type="predicted"/>
<dbReference type="Pfam" id="PF00561">
    <property type="entry name" value="Abhydrolase_1"/>
    <property type="match status" value="1"/>
</dbReference>
<dbReference type="Gene3D" id="3.40.50.1820">
    <property type="entry name" value="alpha/beta hydrolase"/>
    <property type="match status" value="1"/>
</dbReference>
<dbReference type="SUPFAM" id="SSF53474">
    <property type="entry name" value="alpha/beta-Hydrolases"/>
    <property type="match status" value="1"/>
</dbReference>
<evidence type="ECO:0000256" key="2">
    <source>
        <dbReference type="ARBA" id="ARBA00022676"/>
    </source>
</evidence>
<feature type="region of interest" description="Disordered" evidence="4">
    <location>
        <begin position="600"/>
        <end position="648"/>
    </location>
</feature>
<dbReference type="eggNOG" id="KOG4391">
    <property type="taxonomic scope" value="Eukaryota"/>
</dbReference>
<dbReference type="InterPro" id="IPR029058">
    <property type="entry name" value="AB_hydrolase_fold"/>
</dbReference>
<keyword evidence="5" id="KW-0812">Transmembrane</keyword>
<evidence type="ECO:0000259" key="6">
    <source>
        <dbReference type="Pfam" id="PF00561"/>
    </source>
</evidence>
<evidence type="ECO:0000256" key="4">
    <source>
        <dbReference type="SAM" id="MobiDB-lite"/>
    </source>
</evidence>
<evidence type="ECO:0000256" key="1">
    <source>
        <dbReference type="ARBA" id="ARBA00004922"/>
    </source>
</evidence>
<keyword evidence="3" id="KW-0808">Transferase</keyword>
<dbReference type="HOGENOM" id="CLU_017022_0_0_1"/>
<dbReference type="InterPro" id="IPR000073">
    <property type="entry name" value="AB_hydrolase_1"/>
</dbReference>
<feature type="transmembrane region" description="Helical" evidence="5">
    <location>
        <begin position="83"/>
        <end position="104"/>
    </location>
</feature>
<organism evidence="7 8">
    <name type="scientific">Globisporangium ultimum (strain ATCC 200006 / CBS 805.95 / DAOM BR144)</name>
    <name type="common">Pythium ultimum</name>
    <dbReference type="NCBI Taxonomy" id="431595"/>
    <lineage>
        <taxon>Eukaryota</taxon>
        <taxon>Sar</taxon>
        <taxon>Stramenopiles</taxon>
        <taxon>Oomycota</taxon>
        <taxon>Peronosporomycetes</taxon>
        <taxon>Pythiales</taxon>
        <taxon>Pythiaceae</taxon>
        <taxon>Globisporangium</taxon>
    </lineage>
</organism>
<evidence type="ECO:0000313" key="8">
    <source>
        <dbReference type="Proteomes" id="UP000019132"/>
    </source>
</evidence>
<dbReference type="InterPro" id="IPR051939">
    <property type="entry name" value="Glycosyltr_41/O-GlcNAc_trsf"/>
</dbReference>
<dbReference type="EMBL" id="GL376635">
    <property type="status" value="NOT_ANNOTATED_CDS"/>
    <property type="molecule type" value="Genomic_DNA"/>
</dbReference>
<keyword evidence="2" id="KW-0328">Glycosyltransferase</keyword>
<feature type="region of interest" description="Disordered" evidence="4">
    <location>
        <begin position="553"/>
        <end position="572"/>
    </location>
</feature>
<reference evidence="8" key="1">
    <citation type="journal article" date="2010" name="Genome Biol.">
        <title>Genome sequence of the necrotrophic plant pathogen Pythium ultimum reveals original pathogenicity mechanisms and effector repertoire.</title>
        <authorList>
            <person name="Levesque C.A."/>
            <person name="Brouwer H."/>
            <person name="Cano L."/>
            <person name="Hamilton J.P."/>
            <person name="Holt C."/>
            <person name="Huitema E."/>
            <person name="Raffaele S."/>
            <person name="Robideau G.P."/>
            <person name="Thines M."/>
            <person name="Win J."/>
            <person name="Zerillo M.M."/>
            <person name="Beakes G.W."/>
            <person name="Boore J.L."/>
            <person name="Busam D."/>
            <person name="Dumas B."/>
            <person name="Ferriera S."/>
            <person name="Fuerstenberg S.I."/>
            <person name="Gachon C.M."/>
            <person name="Gaulin E."/>
            <person name="Govers F."/>
            <person name="Grenville-Briggs L."/>
            <person name="Horner N."/>
            <person name="Hostetler J."/>
            <person name="Jiang R.H."/>
            <person name="Johnson J."/>
            <person name="Krajaejun T."/>
            <person name="Lin H."/>
            <person name="Meijer H.J."/>
            <person name="Moore B."/>
            <person name="Morris P."/>
            <person name="Phuntmart V."/>
            <person name="Puiu D."/>
            <person name="Shetty J."/>
            <person name="Stajich J.E."/>
            <person name="Tripathy S."/>
            <person name="Wawra S."/>
            <person name="van West P."/>
            <person name="Whitty B.R."/>
            <person name="Coutinho P.M."/>
            <person name="Henrissat B."/>
            <person name="Martin F."/>
            <person name="Thomas P.D."/>
            <person name="Tyler B.M."/>
            <person name="De Vries R.P."/>
            <person name="Kamoun S."/>
            <person name="Yandell M."/>
            <person name="Tisserat N."/>
            <person name="Buell C.R."/>
        </authorList>
    </citation>
    <scope>NUCLEOTIDE SEQUENCE</scope>
    <source>
        <strain evidence="8">DAOM:BR144</strain>
    </source>
</reference>
<dbReference type="EnsemblProtists" id="PYU1_T006806">
    <property type="protein sequence ID" value="PYU1_T006806"/>
    <property type="gene ID" value="PYU1_G006792"/>
</dbReference>
<reference evidence="7" key="3">
    <citation type="submission" date="2015-02" db="UniProtKB">
        <authorList>
            <consortium name="EnsemblProtists"/>
        </authorList>
    </citation>
    <scope>IDENTIFICATION</scope>
    <source>
        <strain evidence="7">DAOM BR144</strain>
    </source>
</reference>
<sequence length="849" mass="94076">MTAVVEVEIAGACQCGHSHGHSGSHDAEQGSTPSLAYQLWFPWRLLVLNPLLSMVVFLVANMAFITIGFIFGLISEVTTKPGLLLLLLLSVVWVLRKVTSLLAYPGQLDLVIRDGEANFARLTKRRLLMFVEAANELASVLGDTDLSATKRLRFMQAYQNFVFSKDTLLLPTMKSLEVVEKDDQLGPNGTVLLSVMRDLLACYSTSIAAHCIELCDATTKDFEAKRQQIFLPKKIGVRSGSDDVADKLLPSFVLNTQRLQEAVRLVGLPTTEAKKDASWILKQLCQRKPKDVDTITNLDLMRADMSTRFKGEQLWITGYRNHQIDSMLLPAKSGMTTDRPAVIICNPNGGLYEFHHLQMDWIKFYTELDCHVLIYNYRGYGRNKGSPSPYEHNMDGMAIVEYLKVQRGIKKIAVHGESIGGLVATYLASHSKDVDVLVVDRTFANLPALAQRLVASWAGNAVNILTRWRTDNVSNYLRAQCPKLLCSDPCDEIIHDAASLKSGVALRVELDEQAFDMPPPLGESENQKNLSILGDFATAIPDWLPLSLSPWTRGSPSVRRSSEADSRPQLGGPLTEEIVRRFSEAIMSIAGRALKYTARRDSAENNGKAAAKPESGVDKAANSTHVSISVQSEQDTPDDEAKGGAVDEHQSILSCDQPLNFPEELLAVVWMELACIDGYCGQTLLQAAESGGHDKIRAWTASLLVWGGRVSPGRRNLCSVDPFERQGISIVPVSIGQAHSMLQQLVEQHPTVKFDFDIGFLVLMVEYLFDSLQRRWKQLDEKRLTPSTNEGKSVAAPELPRIINTGDAQLGYLLPLHCGHNKNFHEREKQALVVFLRHVGFLASIEQHP</sequence>
<dbReference type="Proteomes" id="UP000019132">
    <property type="component" value="Unassembled WGS sequence"/>
</dbReference>
<feature type="domain" description="AB hydrolase-1" evidence="6">
    <location>
        <begin position="341"/>
        <end position="455"/>
    </location>
</feature>
<dbReference type="InParanoid" id="K3WPB4"/>
<comment type="pathway">
    <text evidence="1">Protein modification; protein glycosylation.</text>
</comment>
<protein>
    <recommendedName>
        <fullName evidence="6">AB hydrolase-1 domain-containing protein</fullName>
    </recommendedName>
</protein>
<dbReference type="AlphaFoldDB" id="K3WPB4"/>
<keyword evidence="5" id="KW-1133">Transmembrane helix</keyword>
<feature type="transmembrane region" description="Helical" evidence="5">
    <location>
        <begin position="51"/>
        <end position="71"/>
    </location>
</feature>
<dbReference type="OMA" id="HRITSMT"/>
<evidence type="ECO:0000256" key="5">
    <source>
        <dbReference type="SAM" id="Phobius"/>
    </source>
</evidence>
<name>K3WPB4_GLOUD</name>
<feature type="compositionally biased region" description="Basic and acidic residues" evidence="4">
    <location>
        <begin position="639"/>
        <end position="648"/>
    </location>
</feature>
<evidence type="ECO:0000256" key="3">
    <source>
        <dbReference type="ARBA" id="ARBA00022679"/>
    </source>
</evidence>
<dbReference type="STRING" id="431595.K3WPB4"/>